<name>K3VQQ2_FUSPC</name>
<protein>
    <submittedName>
        <fullName evidence="1">Uncharacterized protein</fullName>
    </submittedName>
</protein>
<evidence type="ECO:0000313" key="1">
    <source>
        <dbReference type="EMBL" id="EKJ77817.1"/>
    </source>
</evidence>
<dbReference type="KEGG" id="fpu:FPSE_02051"/>
<sequence>MSATECNLTLLATAENKFITIIYVMSPDTVVIAPLHDVY</sequence>
<reference evidence="1 2" key="1">
    <citation type="journal article" date="2012" name="PLoS Pathog.">
        <title>Comparative pathogenomics reveals horizontally acquired novel virulence genes in fungi infecting cereal hosts.</title>
        <authorList>
            <person name="Gardiner D.M."/>
            <person name="McDonald M.C."/>
            <person name="Covarelli L."/>
            <person name="Solomon P.S."/>
            <person name="Rusu A.G."/>
            <person name="Marshall M."/>
            <person name="Kazan K."/>
            <person name="Chakraborty S."/>
            <person name="McDonald B.A."/>
            <person name="Manners J.M."/>
        </authorList>
    </citation>
    <scope>NUCLEOTIDE SEQUENCE [LARGE SCALE GENOMIC DNA]</scope>
    <source>
        <strain evidence="1 2">CS3096</strain>
    </source>
</reference>
<keyword evidence="2" id="KW-1185">Reference proteome</keyword>
<gene>
    <name evidence="1" type="ORF">FPSE_02051</name>
</gene>
<dbReference type="Proteomes" id="UP000007978">
    <property type="component" value="Chromosome 1"/>
</dbReference>
<accession>K3VQQ2</accession>
<comment type="caution">
    <text evidence="1">The sequence shown here is derived from an EMBL/GenBank/DDBJ whole genome shotgun (WGS) entry which is preliminary data.</text>
</comment>
<dbReference type="HOGENOM" id="CLU_3320123_0_0_1"/>
<evidence type="ECO:0000313" key="2">
    <source>
        <dbReference type="Proteomes" id="UP000007978"/>
    </source>
</evidence>
<dbReference type="RefSeq" id="XP_009253445.1">
    <property type="nucleotide sequence ID" value="XM_009255170.1"/>
</dbReference>
<dbReference type="GeneID" id="20360670"/>
<organism evidence="1 2">
    <name type="scientific">Fusarium pseudograminearum (strain CS3096)</name>
    <name type="common">Wheat and barley crown-rot fungus</name>
    <dbReference type="NCBI Taxonomy" id="1028729"/>
    <lineage>
        <taxon>Eukaryota</taxon>
        <taxon>Fungi</taxon>
        <taxon>Dikarya</taxon>
        <taxon>Ascomycota</taxon>
        <taxon>Pezizomycotina</taxon>
        <taxon>Sordariomycetes</taxon>
        <taxon>Hypocreomycetidae</taxon>
        <taxon>Hypocreales</taxon>
        <taxon>Nectriaceae</taxon>
        <taxon>Fusarium</taxon>
    </lineage>
</organism>
<dbReference type="AlphaFoldDB" id="K3VQQ2"/>
<dbReference type="EMBL" id="AFNW01000055">
    <property type="protein sequence ID" value="EKJ77817.1"/>
    <property type="molecule type" value="Genomic_DNA"/>
</dbReference>
<proteinExistence type="predicted"/>